<dbReference type="Gene3D" id="1.10.510.10">
    <property type="entry name" value="Transferase(Phosphotransferase) domain 1"/>
    <property type="match status" value="1"/>
</dbReference>
<dbReference type="SUPFAM" id="SSF48452">
    <property type="entry name" value="TPR-like"/>
    <property type="match status" value="1"/>
</dbReference>
<sequence length="1114" mass="125666">MRPLSSTPPHPLAALLRSSARRRDHTACRSLHAHLLKSGLHQRPPFPSALLDAYAKSGLLSDARYLFDESSHRDAVLYSALLAALSHSDRPSQALSLFRRMVSVDAVPPDGFIFATLVKTCSRIGSLRLGKQAHAKFLLSSFYTDDVVRSSLVDMYSKCYAVDDARKVFDTVPDKNRVCWTAMVSGYASNGRKSEALELFWRMPRRDLFAWTALISGFLQSGDSFDAVKLFVEMRRNEVEIDDCFVLSTVVGASSDLAALELGRQLHGLVLALGYKSSMILGNALVDMYAKCSDIRSARAVFEGLVMRDVISWTTMVVGEAQHGRADDALDLYDKMVLAGVKPNEVTFTGLIYACSHAGLVQKGRELFDSMEQDHGIRPSLQHYTCLLDLLSRSGHLTEAENVINSMPYAPDEASWGALLSACKKQGDTSMSIRMADRLLGLKPKDPSTYILLSNTYAAAGKWDSVASVRKLMAEMDVKKEPGYSWIDLGKESCLFRAGEVPYTMRHEIIRLLNELANEMNKRGYVPDTRSVMHDVEETEKEQQLFMHSERLAVAFGLLKSIPGTTIRVFKNLRICLDCHNVLKLISEITGREIVVRDANRFHHFEVGKCSCGDFWSIIPVRTNWEILPDKWTKSAVVSGCLSTYAISNAYLQVGRIRCKAGWGLYCHLLSISFRYKLIKEIGDGTCGNVYKALNRENSEIVAIKKMKRKFYFWEECMNLREAKSLRKLNHPNIVNLKEIIRQNHELFFIFEHMDHNLYQVMRDRQTPFTEGEIRSLMSQVLQGLAYMHKNGYFHRDLKPENLLVTRDLIKIADFGLAREVMSEPPYTEYVSTRWYRAPEVLLKSSSYTPAIDMWAVGAILAELFMLSPLFPGESEIDQIYRICTILGTPDISVWPEGMVLERSVYFNFFQFQPANLSDIIPSASLEAIDLILQLCSWDPQRRPTAEQSLQHPFFHVGTWVPCPLQDSSQLKKKPAGDKPKLELNLWDFGTESDDCFLGLTLAVKPSIPDRDVGNHVLQQPREDFLLYTRYQDHSSQSVLWPLLSSDHNINDVRNISSVPSPYMLSSQASLMTVGVPESSAFAFPAVQPNLLDNSAFGPMMSLSSPIQPCRLFE</sequence>
<dbReference type="GO" id="GO:0004693">
    <property type="term" value="F:cyclin-dependent protein serine/threonine kinase activity"/>
    <property type="evidence" value="ECO:0007669"/>
    <property type="project" value="UniProtKB-EC"/>
</dbReference>
<dbReference type="SUPFAM" id="SSF56112">
    <property type="entry name" value="Protein kinase-like (PK-like)"/>
    <property type="match status" value="1"/>
</dbReference>
<dbReference type="InterPro" id="IPR046848">
    <property type="entry name" value="E_motif"/>
</dbReference>
<dbReference type="PANTHER" id="PTHR47926:SF495">
    <property type="entry name" value="DYW DOMAIN-CONTAINING PROTEIN"/>
    <property type="match status" value="1"/>
</dbReference>
<dbReference type="FunFam" id="1.25.40.10:FF:001276">
    <property type="entry name" value="Pentatricopeptide repeat-containing protein mitochondrial"/>
    <property type="match status" value="1"/>
</dbReference>
<dbReference type="GO" id="GO:0005524">
    <property type="term" value="F:ATP binding"/>
    <property type="evidence" value="ECO:0007669"/>
    <property type="project" value="UniProtKB-KW"/>
</dbReference>
<dbReference type="OrthoDB" id="1854885at2759"/>
<keyword evidence="15" id="KW-1185">Reference proteome</keyword>
<evidence type="ECO:0000256" key="3">
    <source>
        <dbReference type="ARBA" id="ARBA00022527"/>
    </source>
</evidence>
<dbReference type="Gene3D" id="1.25.40.10">
    <property type="entry name" value="Tetratricopeptide repeat domain"/>
    <property type="match status" value="3"/>
</dbReference>
<evidence type="ECO:0000256" key="5">
    <source>
        <dbReference type="ARBA" id="ARBA00022679"/>
    </source>
</evidence>
<accession>A0A9E7I3B6</accession>
<keyword evidence="7" id="KW-0547">Nucleotide-binding</keyword>
<evidence type="ECO:0000256" key="4">
    <source>
        <dbReference type="ARBA" id="ARBA00022553"/>
    </source>
</evidence>
<dbReference type="Pfam" id="PF01535">
    <property type="entry name" value="PPR"/>
    <property type="match status" value="5"/>
</dbReference>
<dbReference type="InterPro" id="IPR032867">
    <property type="entry name" value="DYW_dom"/>
</dbReference>
<feature type="repeat" description="PPR" evidence="12">
    <location>
        <begin position="176"/>
        <end position="210"/>
    </location>
</feature>
<evidence type="ECO:0000256" key="10">
    <source>
        <dbReference type="ARBA" id="ARBA00047811"/>
    </source>
</evidence>
<dbReference type="FunFam" id="1.10.510.10:FF:000104">
    <property type="entry name" value="serine/threonine-protein kinase MAK isoform X1"/>
    <property type="match status" value="1"/>
</dbReference>
<gene>
    <name evidence="14" type="ORF">MUK42_26291</name>
</gene>
<evidence type="ECO:0000256" key="2">
    <source>
        <dbReference type="ARBA" id="ARBA00012425"/>
    </source>
</evidence>
<dbReference type="Pfam" id="PF00069">
    <property type="entry name" value="Pkinase"/>
    <property type="match status" value="1"/>
</dbReference>
<keyword evidence="6" id="KW-0677">Repeat</keyword>
<keyword evidence="4" id="KW-0597">Phosphoprotein</keyword>
<dbReference type="GO" id="GO:0008270">
    <property type="term" value="F:zinc ion binding"/>
    <property type="evidence" value="ECO:0007669"/>
    <property type="project" value="InterPro"/>
</dbReference>
<feature type="repeat" description="PPR" evidence="12">
    <location>
        <begin position="74"/>
        <end position="108"/>
    </location>
</feature>
<evidence type="ECO:0000256" key="8">
    <source>
        <dbReference type="ARBA" id="ARBA00022777"/>
    </source>
</evidence>
<evidence type="ECO:0000256" key="7">
    <source>
        <dbReference type="ARBA" id="ARBA00022741"/>
    </source>
</evidence>
<name>A0A9E7I3B6_9LILI</name>
<proteinExistence type="inferred from homology"/>
<dbReference type="EC" id="2.7.11.22" evidence="2"/>
<dbReference type="EMBL" id="CP097510">
    <property type="protein sequence ID" value="URE41184.1"/>
    <property type="molecule type" value="Genomic_DNA"/>
</dbReference>
<dbReference type="PANTHER" id="PTHR47926">
    <property type="entry name" value="PENTATRICOPEPTIDE REPEAT-CONTAINING PROTEIN"/>
    <property type="match status" value="1"/>
</dbReference>
<dbReference type="PROSITE" id="PS51375">
    <property type="entry name" value="PPR"/>
    <property type="match status" value="4"/>
</dbReference>
<dbReference type="NCBIfam" id="TIGR00756">
    <property type="entry name" value="PPR"/>
    <property type="match status" value="3"/>
</dbReference>
<dbReference type="Pfam" id="PF20431">
    <property type="entry name" value="E_motif"/>
    <property type="match status" value="1"/>
</dbReference>
<evidence type="ECO:0000313" key="14">
    <source>
        <dbReference type="EMBL" id="URE41184.1"/>
    </source>
</evidence>
<evidence type="ECO:0000313" key="15">
    <source>
        <dbReference type="Proteomes" id="UP001055439"/>
    </source>
</evidence>
<dbReference type="InterPro" id="IPR000719">
    <property type="entry name" value="Prot_kinase_dom"/>
</dbReference>
<dbReference type="PROSITE" id="PS50011">
    <property type="entry name" value="PROTEIN_KINASE_DOM"/>
    <property type="match status" value="1"/>
</dbReference>
<comment type="catalytic activity">
    <reaction evidence="11">
        <text>L-seryl-[protein] + ATP = O-phospho-L-seryl-[protein] + ADP + H(+)</text>
        <dbReference type="Rhea" id="RHEA:17989"/>
        <dbReference type="Rhea" id="RHEA-COMP:9863"/>
        <dbReference type="Rhea" id="RHEA-COMP:11604"/>
        <dbReference type="ChEBI" id="CHEBI:15378"/>
        <dbReference type="ChEBI" id="CHEBI:29999"/>
        <dbReference type="ChEBI" id="CHEBI:30616"/>
        <dbReference type="ChEBI" id="CHEBI:83421"/>
        <dbReference type="ChEBI" id="CHEBI:456216"/>
        <dbReference type="EC" id="2.7.11.22"/>
    </reaction>
</comment>
<evidence type="ECO:0000256" key="9">
    <source>
        <dbReference type="ARBA" id="ARBA00022840"/>
    </source>
</evidence>
<dbReference type="InterPro" id="IPR011990">
    <property type="entry name" value="TPR-like_helical_dom_sf"/>
</dbReference>
<comment type="similarity">
    <text evidence="1">Belongs to the protein kinase superfamily. CMGC Ser/Thr protein kinase family. CDC2/CDKX subfamily.</text>
</comment>
<dbReference type="Pfam" id="PF13041">
    <property type="entry name" value="PPR_2"/>
    <property type="match status" value="1"/>
</dbReference>
<dbReference type="InterPro" id="IPR008271">
    <property type="entry name" value="Ser/Thr_kinase_AS"/>
</dbReference>
<dbReference type="Gene3D" id="3.30.200.20">
    <property type="entry name" value="Phosphorylase Kinase, domain 1"/>
    <property type="match status" value="1"/>
</dbReference>
<evidence type="ECO:0000259" key="13">
    <source>
        <dbReference type="PROSITE" id="PS50011"/>
    </source>
</evidence>
<dbReference type="Pfam" id="PF14432">
    <property type="entry name" value="DYW_deaminase"/>
    <property type="match status" value="1"/>
</dbReference>
<dbReference type="AlphaFoldDB" id="A0A9E7I3B6"/>
<dbReference type="InterPro" id="IPR046960">
    <property type="entry name" value="PPR_At4g14850-like_plant"/>
</dbReference>
<evidence type="ECO:0000256" key="1">
    <source>
        <dbReference type="ARBA" id="ARBA00006485"/>
    </source>
</evidence>
<evidence type="ECO:0000256" key="6">
    <source>
        <dbReference type="ARBA" id="ARBA00022737"/>
    </source>
</evidence>
<dbReference type="GO" id="GO:0003723">
    <property type="term" value="F:RNA binding"/>
    <property type="evidence" value="ECO:0007669"/>
    <property type="project" value="InterPro"/>
</dbReference>
<reference evidence="14" key="1">
    <citation type="submission" date="2022-05" db="EMBL/GenBank/DDBJ databases">
        <title>The Musa troglodytarum L. genome provides insights into the mechanism of non-climacteric behaviour and enrichment of carotenoids.</title>
        <authorList>
            <person name="Wang J."/>
        </authorList>
    </citation>
    <scope>NUCLEOTIDE SEQUENCE</scope>
    <source>
        <tissue evidence="14">Leaf</tissue>
    </source>
</reference>
<dbReference type="CDD" id="cd07830">
    <property type="entry name" value="STKc_MAK_like"/>
    <property type="match status" value="1"/>
</dbReference>
<evidence type="ECO:0000256" key="12">
    <source>
        <dbReference type="PROSITE-ProRule" id="PRU00708"/>
    </source>
</evidence>
<feature type="repeat" description="PPR" evidence="12">
    <location>
        <begin position="309"/>
        <end position="343"/>
    </location>
</feature>
<comment type="catalytic activity">
    <reaction evidence="10">
        <text>L-threonyl-[protein] + ATP = O-phospho-L-threonyl-[protein] + ADP + H(+)</text>
        <dbReference type="Rhea" id="RHEA:46608"/>
        <dbReference type="Rhea" id="RHEA-COMP:11060"/>
        <dbReference type="Rhea" id="RHEA-COMP:11605"/>
        <dbReference type="ChEBI" id="CHEBI:15378"/>
        <dbReference type="ChEBI" id="CHEBI:30013"/>
        <dbReference type="ChEBI" id="CHEBI:30616"/>
        <dbReference type="ChEBI" id="CHEBI:61977"/>
        <dbReference type="ChEBI" id="CHEBI:456216"/>
        <dbReference type="EC" id="2.7.11.22"/>
    </reaction>
</comment>
<dbReference type="FunFam" id="3.30.200.20:FF:000335">
    <property type="entry name" value="Serine/threonine-protein kinase MHK"/>
    <property type="match status" value="1"/>
</dbReference>
<evidence type="ECO:0000256" key="11">
    <source>
        <dbReference type="ARBA" id="ARBA00048367"/>
    </source>
</evidence>
<keyword evidence="8" id="KW-0418">Kinase</keyword>
<feature type="repeat" description="PPR" evidence="12">
    <location>
        <begin position="344"/>
        <end position="379"/>
    </location>
</feature>
<dbReference type="SMART" id="SM00220">
    <property type="entry name" value="S_TKc"/>
    <property type="match status" value="1"/>
</dbReference>
<protein>
    <recommendedName>
        <fullName evidence="2">cyclin-dependent kinase</fullName>
        <ecNumber evidence="2">2.7.11.22</ecNumber>
    </recommendedName>
</protein>
<dbReference type="PROSITE" id="PS00108">
    <property type="entry name" value="PROTEIN_KINASE_ST"/>
    <property type="match status" value="1"/>
</dbReference>
<feature type="domain" description="Protein kinase" evidence="13">
    <location>
        <begin position="676"/>
        <end position="955"/>
    </location>
</feature>
<keyword evidence="5" id="KW-0808">Transferase</keyword>
<dbReference type="GO" id="GO:0009451">
    <property type="term" value="P:RNA modification"/>
    <property type="evidence" value="ECO:0007669"/>
    <property type="project" value="InterPro"/>
</dbReference>
<dbReference type="InterPro" id="IPR002885">
    <property type="entry name" value="PPR_rpt"/>
</dbReference>
<keyword evidence="3" id="KW-0723">Serine/threonine-protein kinase</keyword>
<dbReference type="InterPro" id="IPR011009">
    <property type="entry name" value="Kinase-like_dom_sf"/>
</dbReference>
<keyword evidence="9" id="KW-0067">ATP-binding</keyword>
<organism evidence="14 15">
    <name type="scientific">Musa troglodytarum</name>
    <name type="common">fe'i banana</name>
    <dbReference type="NCBI Taxonomy" id="320322"/>
    <lineage>
        <taxon>Eukaryota</taxon>
        <taxon>Viridiplantae</taxon>
        <taxon>Streptophyta</taxon>
        <taxon>Embryophyta</taxon>
        <taxon>Tracheophyta</taxon>
        <taxon>Spermatophyta</taxon>
        <taxon>Magnoliopsida</taxon>
        <taxon>Liliopsida</taxon>
        <taxon>Zingiberales</taxon>
        <taxon>Musaceae</taxon>
        <taxon>Musa</taxon>
    </lineage>
</organism>
<dbReference type="Proteomes" id="UP001055439">
    <property type="component" value="Chromosome 8"/>
</dbReference>